<evidence type="ECO:0000256" key="1">
    <source>
        <dbReference type="ARBA" id="ARBA00007553"/>
    </source>
</evidence>
<evidence type="ECO:0000313" key="5">
    <source>
        <dbReference type="EMBL" id="GIM67724.1"/>
    </source>
</evidence>
<reference evidence="5" key="1">
    <citation type="submission" date="2021-03" db="EMBL/GenBank/DDBJ databases">
        <title>Whole genome shotgun sequence of Actinoplanes auranticolor NBRC 12245.</title>
        <authorList>
            <person name="Komaki H."/>
            <person name="Tamura T."/>
        </authorList>
    </citation>
    <scope>NUCLEOTIDE SEQUENCE</scope>
    <source>
        <strain evidence="5">NBRC 12245</strain>
    </source>
</reference>
<dbReference type="Pfam" id="PF01510">
    <property type="entry name" value="Amidase_2"/>
    <property type="match status" value="1"/>
</dbReference>
<evidence type="ECO:0000256" key="3">
    <source>
        <dbReference type="SAM" id="SignalP"/>
    </source>
</evidence>
<comment type="similarity">
    <text evidence="1">Belongs to the N-acetylmuramoyl-L-alanine amidase 2 family.</text>
</comment>
<dbReference type="InterPro" id="IPR015510">
    <property type="entry name" value="PGRP"/>
</dbReference>
<dbReference type="Gene3D" id="2.60.120.260">
    <property type="entry name" value="Galactose-binding domain-like"/>
    <property type="match status" value="1"/>
</dbReference>
<dbReference type="Gene3D" id="3.40.80.10">
    <property type="entry name" value="Peptidoglycan recognition protein-like"/>
    <property type="match status" value="1"/>
</dbReference>
<comment type="caution">
    <text evidence="5">The sequence shown here is derived from an EMBL/GenBank/DDBJ whole genome shotgun (WGS) entry which is preliminary data.</text>
</comment>
<sequence length="704" mass="73027">MENKTQRRVMAAVAGTALALSAAVTVLAAGGGAAARPEAVSTPATGPTLQTIDLTSVTGSSVTGRSAAAGARAVAPRTTGRFSMVGVTWSDPRRKLGGVVEIRTRRAADGAWTGWQQLESDGASPAEPGSGDARAARGSTDPLWVGESDGVQARIADAGRARPLPAGLRMDLINPGDPGTPAPRPTAPAADALPAPAGRARADVTVPPRPAPAVFSRTRWGANEKIVRGAPEYSPDVQVVFVHHTAGTNNYSCAQSPAIIRSIQAYHVKSNNWDDIGYNFLVDKCGTLFEGRAGGFSRPVLGAHTLGFNARSSAIAVLGNYSGVGVPAPVKRVIAQVAAYKLGAYGNPPSGRVAMTSSGSDRYARGSTAMLNRVSGHRDTGKTECPGNTLYAQLGSIRSLAGAAPSGLAVTKVNGATKVGATYYTRGTIRPFWQVSTPTSMLYRFDVFVDDVLTASAPRGDREQLLTLSPGRHTLRVRAVGLNGMTTVTSVAVLVDQTLPEFTSGPSVSLRTGSLNGIVPVRVRWGVTDAGGLGSLALTAPAPVKLTTTTTVWAGSVKPQAETSYGLRATDRAGNARSVAVQRTASVIAETAGERTGTWSTVTGTAYLGGRALRSTTAESALSWTFTGRSAALAVSRTAVSGRVQIFVDDAPAGIIDLRSPDTLHRRAVWTRAWPDSAQHTVRIVVEGTAGRPGVIADGLVYLR</sequence>
<proteinExistence type="inferred from homology"/>
<organism evidence="5 6">
    <name type="scientific">Actinoplanes auranticolor</name>
    <dbReference type="NCBI Taxonomy" id="47988"/>
    <lineage>
        <taxon>Bacteria</taxon>
        <taxon>Bacillati</taxon>
        <taxon>Actinomycetota</taxon>
        <taxon>Actinomycetes</taxon>
        <taxon>Micromonosporales</taxon>
        <taxon>Micromonosporaceae</taxon>
        <taxon>Actinoplanes</taxon>
    </lineage>
</organism>
<name>A0A919SA47_9ACTN</name>
<feature type="signal peptide" evidence="3">
    <location>
        <begin position="1"/>
        <end position="28"/>
    </location>
</feature>
<dbReference type="GO" id="GO:0009253">
    <property type="term" value="P:peptidoglycan catabolic process"/>
    <property type="evidence" value="ECO:0007669"/>
    <property type="project" value="InterPro"/>
</dbReference>
<dbReference type="Proteomes" id="UP000681340">
    <property type="component" value="Unassembled WGS sequence"/>
</dbReference>
<evidence type="ECO:0000313" key="6">
    <source>
        <dbReference type="Proteomes" id="UP000681340"/>
    </source>
</evidence>
<dbReference type="PANTHER" id="PTHR11022">
    <property type="entry name" value="PEPTIDOGLYCAN RECOGNITION PROTEIN"/>
    <property type="match status" value="1"/>
</dbReference>
<dbReference type="InterPro" id="IPR036505">
    <property type="entry name" value="Amidase/PGRP_sf"/>
</dbReference>
<feature type="region of interest" description="Disordered" evidence="2">
    <location>
        <begin position="174"/>
        <end position="210"/>
    </location>
</feature>
<gene>
    <name evidence="5" type="ORF">Aau02nite_28610</name>
</gene>
<evidence type="ECO:0000259" key="4">
    <source>
        <dbReference type="SMART" id="SM00701"/>
    </source>
</evidence>
<accession>A0A919SA47</accession>
<dbReference type="GO" id="GO:0008270">
    <property type="term" value="F:zinc ion binding"/>
    <property type="evidence" value="ECO:0007669"/>
    <property type="project" value="InterPro"/>
</dbReference>
<dbReference type="InterPro" id="IPR006619">
    <property type="entry name" value="PGRP_domain_met/bac"/>
</dbReference>
<dbReference type="AlphaFoldDB" id="A0A919SA47"/>
<keyword evidence="6" id="KW-1185">Reference proteome</keyword>
<dbReference type="CDD" id="cd06583">
    <property type="entry name" value="PGRP"/>
    <property type="match status" value="1"/>
</dbReference>
<feature type="chain" id="PRO_5037816507" description="Peptidoglycan recognition protein family domain-containing protein" evidence="3">
    <location>
        <begin position="29"/>
        <end position="704"/>
    </location>
</feature>
<feature type="region of interest" description="Disordered" evidence="2">
    <location>
        <begin position="113"/>
        <end position="145"/>
    </location>
</feature>
<dbReference type="SUPFAM" id="SSF55846">
    <property type="entry name" value="N-acetylmuramoyl-L-alanine amidase-like"/>
    <property type="match status" value="1"/>
</dbReference>
<protein>
    <recommendedName>
        <fullName evidence="4">Peptidoglycan recognition protein family domain-containing protein</fullName>
    </recommendedName>
</protein>
<dbReference type="PANTHER" id="PTHR11022:SF41">
    <property type="entry name" value="PEPTIDOGLYCAN-RECOGNITION PROTEIN LC-RELATED"/>
    <property type="match status" value="1"/>
</dbReference>
<dbReference type="GO" id="GO:0008745">
    <property type="term" value="F:N-acetylmuramoyl-L-alanine amidase activity"/>
    <property type="evidence" value="ECO:0007669"/>
    <property type="project" value="InterPro"/>
</dbReference>
<feature type="compositionally biased region" description="Low complexity" evidence="2">
    <location>
        <begin position="187"/>
        <end position="199"/>
    </location>
</feature>
<dbReference type="PROSITE" id="PS51318">
    <property type="entry name" value="TAT"/>
    <property type="match status" value="1"/>
</dbReference>
<dbReference type="InterPro" id="IPR006311">
    <property type="entry name" value="TAT_signal"/>
</dbReference>
<evidence type="ECO:0000256" key="2">
    <source>
        <dbReference type="SAM" id="MobiDB-lite"/>
    </source>
</evidence>
<dbReference type="EMBL" id="BOQL01000022">
    <property type="protein sequence ID" value="GIM67724.1"/>
    <property type="molecule type" value="Genomic_DNA"/>
</dbReference>
<dbReference type="SMART" id="SM00701">
    <property type="entry name" value="PGRP"/>
    <property type="match status" value="1"/>
</dbReference>
<dbReference type="InterPro" id="IPR002502">
    <property type="entry name" value="Amidase_domain"/>
</dbReference>
<keyword evidence="3" id="KW-0732">Signal</keyword>
<feature type="domain" description="Peptidoglycan recognition protein family" evidence="4">
    <location>
        <begin position="212"/>
        <end position="360"/>
    </location>
</feature>